<sequence length="265" mass="29524">MGNARSAIDHPVAIEVSSGANLHYHPDLMTQIPFDVKNNLYGPLNVLFGAKLNDVPQKILPQRAILQPSNSITVTVTLQKMTSPITNPISNLTFYVFVQNKPFTRSAIVSLYPQTDNDWTPPKINYKFKGDCTLYSEPQNCEKGFWSLELAAQDDESGILKILSEPYGLLFEPYFMAGTKELVTAHYTATCCKSKVDFWVEDVKGNFVKQSFDVFNQSLLAGEIAAIVVGVFLLLFIIVAVIVAIIFIRQKNKRSLVIPKARSSS</sequence>
<name>A0A1S4MY13_PEDHC</name>
<proteinExistence type="predicted"/>
<accession>A0A1S4MY13</accession>
<evidence type="ECO:0000313" key="2">
    <source>
        <dbReference type="Proteomes" id="UP000009046"/>
    </source>
</evidence>
<dbReference type="InParanoid" id="A0A1S4MY13"/>
<dbReference type="VEuPathDB" id="VectorBase:PHUM513350"/>
<evidence type="ECO:0000313" key="1">
    <source>
        <dbReference type="EnsemblMetazoa" id="PHUM513350-PA"/>
    </source>
</evidence>
<dbReference type="Proteomes" id="UP000009046">
    <property type="component" value="Unassembled WGS sequence"/>
</dbReference>
<organism evidence="1 2">
    <name type="scientific">Pediculus humanus subsp. corporis</name>
    <name type="common">Body louse</name>
    <dbReference type="NCBI Taxonomy" id="121224"/>
    <lineage>
        <taxon>Eukaryota</taxon>
        <taxon>Metazoa</taxon>
        <taxon>Ecdysozoa</taxon>
        <taxon>Arthropoda</taxon>
        <taxon>Hexapoda</taxon>
        <taxon>Insecta</taxon>
        <taxon>Pterygota</taxon>
        <taxon>Neoptera</taxon>
        <taxon>Paraneoptera</taxon>
        <taxon>Psocodea</taxon>
        <taxon>Troctomorpha</taxon>
        <taxon>Phthiraptera</taxon>
        <taxon>Anoplura</taxon>
        <taxon>Pediculidae</taxon>
        <taxon>Pediculus</taxon>
    </lineage>
</organism>
<dbReference type="EMBL" id="AAZO01006247">
    <property type="status" value="NOT_ANNOTATED_CDS"/>
    <property type="molecule type" value="Genomic_DNA"/>
</dbReference>
<protein>
    <submittedName>
        <fullName evidence="1">Uncharacterized protein</fullName>
    </submittedName>
</protein>
<reference evidence="1" key="1">
    <citation type="submission" date="2020-05" db="UniProtKB">
        <authorList>
            <consortium name="EnsemblMetazoa"/>
        </authorList>
    </citation>
    <scope>IDENTIFICATION</scope>
    <source>
        <strain evidence="1">USDA</strain>
    </source>
</reference>
<dbReference type="AlphaFoldDB" id="A0A1S4MY13"/>
<dbReference type="EnsemblMetazoa" id="PHUM513350-RA">
    <property type="protein sequence ID" value="PHUM513350-PA"/>
    <property type="gene ID" value="PHUM513350"/>
</dbReference>
<keyword evidence="2" id="KW-1185">Reference proteome</keyword>